<dbReference type="Gene3D" id="3.40.50.300">
    <property type="entry name" value="P-loop containing nucleotide triphosphate hydrolases"/>
    <property type="match status" value="1"/>
</dbReference>
<feature type="domain" description="G" evidence="1">
    <location>
        <begin position="28"/>
        <end position="145"/>
    </location>
</feature>
<evidence type="ECO:0000259" key="1">
    <source>
        <dbReference type="Pfam" id="PF01926"/>
    </source>
</evidence>
<dbReference type="EMBL" id="FOKA01000010">
    <property type="protein sequence ID" value="SFB21831.1"/>
    <property type="molecule type" value="Genomic_DNA"/>
</dbReference>
<dbReference type="STRING" id="988821.SAMN05421867_11036"/>
<dbReference type="InterPro" id="IPR027417">
    <property type="entry name" value="P-loop_NTPase"/>
</dbReference>
<name>A0A1I0Z8G6_9CELL</name>
<proteinExistence type="predicted"/>
<keyword evidence="3" id="KW-1185">Reference proteome</keyword>
<accession>A0A1I0Z8G6</accession>
<dbReference type="RefSeq" id="WP_090033310.1">
    <property type="nucleotide sequence ID" value="NZ_BONM01000011.1"/>
</dbReference>
<dbReference type="PANTHER" id="PTHR42714:SF2">
    <property type="entry name" value="TRNA MODIFICATION GTPASE GTPBP3, MITOCHONDRIAL"/>
    <property type="match status" value="1"/>
</dbReference>
<dbReference type="OrthoDB" id="9255830at2"/>
<gene>
    <name evidence="2" type="ORF">SAMN05421867_11036</name>
</gene>
<dbReference type="Proteomes" id="UP000199012">
    <property type="component" value="Unassembled WGS sequence"/>
</dbReference>
<reference evidence="2 3" key="1">
    <citation type="submission" date="2016-10" db="EMBL/GenBank/DDBJ databases">
        <authorList>
            <person name="de Groot N.N."/>
        </authorList>
    </citation>
    <scope>NUCLEOTIDE SEQUENCE [LARGE SCALE GENOMIC DNA]</scope>
    <source>
        <strain evidence="2 3">CGMCC 4.6945</strain>
    </source>
</reference>
<dbReference type="GO" id="GO:0030488">
    <property type="term" value="P:tRNA methylation"/>
    <property type="evidence" value="ECO:0007669"/>
    <property type="project" value="TreeGrafter"/>
</dbReference>
<evidence type="ECO:0000313" key="2">
    <source>
        <dbReference type="EMBL" id="SFB21831.1"/>
    </source>
</evidence>
<dbReference type="GO" id="GO:0002098">
    <property type="term" value="P:tRNA wobble uridine modification"/>
    <property type="evidence" value="ECO:0007669"/>
    <property type="project" value="TreeGrafter"/>
</dbReference>
<evidence type="ECO:0000313" key="3">
    <source>
        <dbReference type="Proteomes" id="UP000199012"/>
    </source>
</evidence>
<dbReference type="CDD" id="cd00882">
    <property type="entry name" value="Ras_like_GTPase"/>
    <property type="match status" value="1"/>
</dbReference>
<dbReference type="GO" id="GO:0005737">
    <property type="term" value="C:cytoplasm"/>
    <property type="evidence" value="ECO:0007669"/>
    <property type="project" value="TreeGrafter"/>
</dbReference>
<organism evidence="2 3">
    <name type="scientific">Cellulomonas marina</name>
    <dbReference type="NCBI Taxonomy" id="988821"/>
    <lineage>
        <taxon>Bacteria</taxon>
        <taxon>Bacillati</taxon>
        <taxon>Actinomycetota</taxon>
        <taxon>Actinomycetes</taxon>
        <taxon>Micrococcales</taxon>
        <taxon>Cellulomonadaceae</taxon>
        <taxon>Cellulomonas</taxon>
    </lineage>
</organism>
<dbReference type="SUPFAM" id="SSF52540">
    <property type="entry name" value="P-loop containing nucleoside triphosphate hydrolases"/>
    <property type="match status" value="1"/>
</dbReference>
<dbReference type="Pfam" id="PF01926">
    <property type="entry name" value="MMR_HSR1"/>
    <property type="match status" value="1"/>
</dbReference>
<dbReference type="AlphaFoldDB" id="A0A1I0Z8G6"/>
<protein>
    <submittedName>
        <fullName evidence="2">Uncharacterized conserved protein, DUF697 family</fullName>
    </submittedName>
</protein>
<dbReference type="InterPro" id="IPR006073">
    <property type="entry name" value="GTP-bd"/>
</dbReference>
<dbReference type="PANTHER" id="PTHR42714">
    <property type="entry name" value="TRNA MODIFICATION GTPASE GTPBP3"/>
    <property type="match status" value="1"/>
</dbReference>
<dbReference type="GO" id="GO:0005525">
    <property type="term" value="F:GTP binding"/>
    <property type="evidence" value="ECO:0007669"/>
    <property type="project" value="InterPro"/>
</dbReference>
<sequence>MSSSTEPTDDLARAVESEGESAVGRVNIAVFGATGAGKSSLLNAVFGADVAPTGVGSPVTPGTARYVNRTGTLAIYDGAGFELGQGNLAKDLLDRIKKNRRLGKDLIHIAWYCVNSATARLEPSQADAIRKVAELEIPVVLVLTKVDAKEGAADPAAVELADAIAAMGLPIVGGRPILTASIANEFVGTERHGLEDLLAATYRVVPEAQRVAVAAAQKVDLDIKARYARSWIAGAVAFAGGVGATPIPLADAAVLVPAQAALMAKISAIYDIPKEQAAALVGAATSAAGAGGRMAVGSLMKLIPGVGNLISGGVAATITGAIGESWRAVSERVFTGKLELADADQMAALVKQFLSHLSTADSKAGSPDGVAPTAP</sequence>